<accession>A0A3D8SGK4</accession>
<gene>
    <name evidence="2" type="ORF">BP5796_03812</name>
</gene>
<evidence type="ECO:0000313" key="3">
    <source>
        <dbReference type="Proteomes" id="UP000256328"/>
    </source>
</evidence>
<comment type="caution">
    <text evidence="2">The sequence shown here is derived from an EMBL/GenBank/DDBJ whole genome shotgun (WGS) entry which is preliminary data.</text>
</comment>
<proteinExistence type="predicted"/>
<dbReference type="Pfam" id="PF20150">
    <property type="entry name" value="2EXR"/>
    <property type="match status" value="1"/>
</dbReference>
<dbReference type="AlphaFoldDB" id="A0A3D8SGK4"/>
<dbReference type="PANTHER" id="PTHR35910:SF6">
    <property type="entry name" value="2EXR DOMAIN-CONTAINING PROTEIN"/>
    <property type="match status" value="1"/>
</dbReference>
<dbReference type="PANTHER" id="PTHR35910">
    <property type="entry name" value="2EXR DOMAIN-CONTAINING PROTEIN"/>
    <property type="match status" value="1"/>
</dbReference>
<organism evidence="2 3">
    <name type="scientific">Coleophoma crateriformis</name>
    <dbReference type="NCBI Taxonomy" id="565419"/>
    <lineage>
        <taxon>Eukaryota</taxon>
        <taxon>Fungi</taxon>
        <taxon>Dikarya</taxon>
        <taxon>Ascomycota</taxon>
        <taxon>Pezizomycotina</taxon>
        <taxon>Leotiomycetes</taxon>
        <taxon>Helotiales</taxon>
        <taxon>Dermateaceae</taxon>
        <taxon>Coleophoma</taxon>
    </lineage>
</organism>
<name>A0A3D8SGK4_9HELO</name>
<protein>
    <recommendedName>
        <fullName evidence="1">2EXR domain-containing protein</fullName>
    </recommendedName>
</protein>
<evidence type="ECO:0000259" key="1">
    <source>
        <dbReference type="Pfam" id="PF20150"/>
    </source>
</evidence>
<dbReference type="Proteomes" id="UP000256328">
    <property type="component" value="Unassembled WGS sequence"/>
</dbReference>
<dbReference type="EMBL" id="PDLN01000005">
    <property type="protein sequence ID" value="RDW85487.1"/>
    <property type="molecule type" value="Genomic_DNA"/>
</dbReference>
<evidence type="ECO:0000313" key="2">
    <source>
        <dbReference type="EMBL" id="RDW85487.1"/>
    </source>
</evidence>
<dbReference type="InterPro" id="IPR045518">
    <property type="entry name" value="2EXR"/>
</dbReference>
<feature type="domain" description="2EXR" evidence="1">
    <location>
        <begin position="9"/>
        <end position="104"/>
    </location>
</feature>
<dbReference type="OrthoDB" id="3473305at2759"/>
<reference evidence="2 3" key="1">
    <citation type="journal article" date="2018" name="IMA Fungus">
        <title>IMA Genome-F 9: Draft genome sequence of Annulohypoxylon stygium, Aspergillus mulundensis, Berkeleyomyces basicola (syn. Thielaviopsis basicola), Ceratocystis smalleyi, two Cercospora beticola strains, Coleophoma cylindrospora, Fusarium fracticaudum, Phialophora cf. hyalina, and Morchella septimelata.</title>
        <authorList>
            <person name="Wingfield B.D."/>
            <person name="Bills G.F."/>
            <person name="Dong Y."/>
            <person name="Huang W."/>
            <person name="Nel W.J."/>
            <person name="Swalarsk-Parry B.S."/>
            <person name="Vaghefi N."/>
            <person name="Wilken P.M."/>
            <person name="An Z."/>
            <person name="de Beer Z.W."/>
            <person name="De Vos L."/>
            <person name="Chen L."/>
            <person name="Duong T.A."/>
            <person name="Gao Y."/>
            <person name="Hammerbacher A."/>
            <person name="Kikkert J.R."/>
            <person name="Li Y."/>
            <person name="Li H."/>
            <person name="Li K."/>
            <person name="Li Q."/>
            <person name="Liu X."/>
            <person name="Ma X."/>
            <person name="Naidoo K."/>
            <person name="Pethybridge S.J."/>
            <person name="Sun J."/>
            <person name="Steenkamp E.T."/>
            <person name="van der Nest M.A."/>
            <person name="van Wyk S."/>
            <person name="Wingfield M.J."/>
            <person name="Xiong C."/>
            <person name="Yue Q."/>
            <person name="Zhang X."/>
        </authorList>
    </citation>
    <scope>NUCLEOTIDE SEQUENCE [LARGE SCALE GENOMIC DNA]</scope>
    <source>
        <strain evidence="2 3">BP5796</strain>
    </source>
</reference>
<sequence length="238" mass="27904">MELRTGSDQFMDLPKEIRTMIWRFTFTPRLMIFRAVGCPSFDAHREEQLAPCFMIKTFLPPPSALAVSSESRTAAIEAGYRPFIYTDNKSNLRQAVWNPEIDIIFLPSGTSFNCFDWFANSFPEEVRQIRRLHTKSFLEWPLRLPGGDEQCMTYFESLEELVVVHDDFLQHCFPHGRDAPSWTPTSRFPLWLPGDYDKITTRMRAKWPHWKFPAVTVFGSHEKMLECVSRRTVDWQVT</sequence>
<keyword evidence="3" id="KW-1185">Reference proteome</keyword>